<comment type="caution">
    <text evidence="2">The sequence shown here is derived from an EMBL/GenBank/DDBJ whole genome shotgun (WGS) entry which is preliminary data.</text>
</comment>
<protein>
    <submittedName>
        <fullName evidence="2">Uncharacterized protein</fullName>
    </submittedName>
</protein>
<gene>
    <name evidence="2" type="ORF">IAA08_11820</name>
</gene>
<evidence type="ECO:0000256" key="1">
    <source>
        <dbReference type="SAM" id="MobiDB-lite"/>
    </source>
</evidence>
<reference evidence="2" key="1">
    <citation type="journal article" date="2021" name="PeerJ">
        <title>Extensive microbial diversity within the chicken gut microbiome revealed by metagenomics and culture.</title>
        <authorList>
            <person name="Gilroy R."/>
            <person name="Ravi A."/>
            <person name="Getino M."/>
            <person name="Pursley I."/>
            <person name="Horton D.L."/>
            <person name="Alikhan N.F."/>
            <person name="Baker D."/>
            <person name="Gharbi K."/>
            <person name="Hall N."/>
            <person name="Watson M."/>
            <person name="Adriaenssens E.M."/>
            <person name="Foster-Nyarko E."/>
            <person name="Jarju S."/>
            <person name="Secka A."/>
            <person name="Antonio M."/>
            <person name="Oren A."/>
            <person name="Chaudhuri R.R."/>
            <person name="La Ragione R."/>
            <person name="Hildebrand F."/>
            <person name="Pallen M.J."/>
        </authorList>
    </citation>
    <scope>NUCLEOTIDE SEQUENCE</scope>
    <source>
        <strain evidence="2">CHK192-9172</strain>
    </source>
</reference>
<dbReference type="AlphaFoldDB" id="A0A9D2IHC1"/>
<evidence type="ECO:0000313" key="3">
    <source>
        <dbReference type="Proteomes" id="UP000824024"/>
    </source>
</evidence>
<dbReference type="Proteomes" id="UP000824024">
    <property type="component" value="Unassembled WGS sequence"/>
</dbReference>
<sequence>MQEDKDWMKFEQSGRVSDYLEYCAKSRNRWLGDRPENRNEDDETDGAELYSDGYGPDFHAGGRI</sequence>
<organism evidence="2 3">
    <name type="scientific">Candidatus Eubacterium avistercoris</name>
    <dbReference type="NCBI Taxonomy" id="2838567"/>
    <lineage>
        <taxon>Bacteria</taxon>
        <taxon>Bacillati</taxon>
        <taxon>Bacillota</taxon>
        <taxon>Clostridia</taxon>
        <taxon>Eubacteriales</taxon>
        <taxon>Eubacteriaceae</taxon>
        <taxon>Eubacterium</taxon>
    </lineage>
</organism>
<evidence type="ECO:0000313" key="2">
    <source>
        <dbReference type="EMBL" id="HIZ08606.1"/>
    </source>
</evidence>
<feature type="region of interest" description="Disordered" evidence="1">
    <location>
        <begin position="31"/>
        <end position="64"/>
    </location>
</feature>
<dbReference type="EMBL" id="DXCH01000316">
    <property type="protein sequence ID" value="HIZ08606.1"/>
    <property type="molecule type" value="Genomic_DNA"/>
</dbReference>
<reference evidence="2" key="2">
    <citation type="submission" date="2021-04" db="EMBL/GenBank/DDBJ databases">
        <authorList>
            <person name="Gilroy R."/>
        </authorList>
    </citation>
    <scope>NUCLEOTIDE SEQUENCE</scope>
    <source>
        <strain evidence="2">CHK192-9172</strain>
    </source>
</reference>
<proteinExistence type="predicted"/>
<name>A0A9D2IHC1_9FIRM</name>
<accession>A0A9D2IHC1</accession>